<accession>A0AAU7QIW3</accession>
<dbReference type="AlphaFoldDB" id="A0AAU7QIW3"/>
<dbReference type="RefSeq" id="WP_350015898.1">
    <property type="nucleotide sequence ID" value="NZ_CP157948.1"/>
</dbReference>
<proteinExistence type="predicted"/>
<evidence type="ECO:0008006" key="2">
    <source>
        <dbReference type="Google" id="ProtNLM"/>
    </source>
</evidence>
<dbReference type="EMBL" id="CP157948">
    <property type="protein sequence ID" value="XBS89355.1"/>
    <property type="molecule type" value="Genomic_DNA"/>
</dbReference>
<evidence type="ECO:0000313" key="1">
    <source>
        <dbReference type="EMBL" id="XBS89355.1"/>
    </source>
</evidence>
<organism evidence="1">
    <name type="scientific">Rhodanobacter sp. IGA1.0</name>
    <dbReference type="NCBI Taxonomy" id="3158582"/>
    <lineage>
        <taxon>Bacteria</taxon>
        <taxon>Pseudomonadati</taxon>
        <taxon>Pseudomonadota</taxon>
        <taxon>Gammaproteobacteria</taxon>
        <taxon>Lysobacterales</taxon>
        <taxon>Rhodanobacteraceae</taxon>
        <taxon>Rhodanobacter</taxon>
    </lineage>
</organism>
<name>A0AAU7QIW3_9GAMM</name>
<gene>
    <name evidence="1" type="ORF">ABNK63_13265</name>
</gene>
<reference evidence="1" key="1">
    <citation type="submission" date="2024-06" db="EMBL/GenBank/DDBJ databases">
        <authorList>
            <person name="Sun Y."/>
        </authorList>
    </citation>
    <scope>NUCLEOTIDE SEQUENCE</scope>
    <source>
        <strain evidence="1">IGA1.0</strain>
    </source>
</reference>
<sequence>MATPKPFQHAAFLRDLEQFVAGGSCPASCSPELAAILRTPGVDARPSPAASQLVRLLHARKAVLKAAFDTGQVADELRRHQKFARPGQPSPHIVQLRQQQAAARQASSQSRQLLIQSAAAFVREAGIVPPARLALEAFIDGWMEAGLPQDPSTPG</sequence>
<protein>
    <recommendedName>
        <fullName evidence="2">DUF2894 domain-containing protein</fullName>
    </recommendedName>
</protein>